<dbReference type="GeneID" id="23617425"/>
<reference evidence="1 3" key="1">
    <citation type="journal article" date="2014" name="BMC Genomics">
        <title>Oil accumulation mechanisms of the oleaginous microalga Chlorella protothecoides revealed through its genome, transcriptomes, and proteomes.</title>
        <authorList>
            <person name="Gao C."/>
            <person name="Wang Y."/>
            <person name="Shen Y."/>
            <person name="Yan D."/>
            <person name="He X."/>
            <person name="Dai J."/>
            <person name="Wu Q."/>
        </authorList>
    </citation>
    <scope>NUCLEOTIDE SEQUENCE [LARGE SCALE GENOMIC DNA]</scope>
    <source>
        <strain evidence="1 3">0710</strain>
    </source>
</reference>
<reference evidence="4" key="2">
    <citation type="journal article" date="2018" name="Algal Res.">
        <title>Characterization of plant carbon substrate utilization by Auxenochlorella protothecoides.</title>
        <authorList>
            <person name="Vogler B.W."/>
            <person name="Starkenburg S.R."/>
            <person name="Sudasinghe N."/>
            <person name="Schambach J.Y."/>
            <person name="Rollin J.A."/>
            <person name="Pattathil S."/>
            <person name="Barry A.N."/>
        </authorList>
    </citation>
    <scope>NUCLEOTIDE SEQUENCE [LARGE SCALE GENOMIC DNA]</scope>
    <source>
        <strain evidence="4">UTEX 25</strain>
    </source>
</reference>
<keyword evidence="3" id="KW-1185">Reference proteome</keyword>
<evidence type="ECO:0000313" key="2">
    <source>
        <dbReference type="EMBL" id="RMZ56571.1"/>
    </source>
</evidence>
<dbReference type="OrthoDB" id="510310at2759"/>
<evidence type="ECO:0000313" key="3">
    <source>
        <dbReference type="Proteomes" id="UP000028924"/>
    </source>
</evidence>
<reference evidence="2" key="4">
    <citation type="submission" date="2018-11" db="EMBL/GenBank/DDBJ databases">
        <title>Characterization of plant carbon substrate utilization by Auxenochlorella protothecoides.</title>
        <authorList>
            <person name="Vogler B.W."/>
            <person name="Starkenburg S.R."/>
            <person name="Sudasinghe N."/>
            <person name="Schambach J.Y."/>
            <person name="Rollin J.A."/>
            <person name="Pattathil S."/>
            <person name="Barry A.N."/>
        </authorList>
    </citation>
    <scope>NUCLEOTIDE SEQUENCE [LARGE SCALE GENOMIC DNA]</scope>
    <source>
        <strain evidence="2">UTEX 25</strain>
    </source>
</reference>
<organism evidence="1 3">
    <name type="scientific">Auxenochlorella protothecoides</name>
    <name type="common">Green microalga</name>
    <name type="synonym">Chlorella protothecoides</name>
    <dbReference type="NCBI Taxonomy" id="3075"/>
    <lineage>
        <taxon>Eukaryota</taxon>
        <taxon>Viridiplantae</taxon>
        <taxon>Chlorophyta</taxon>
        <taxon>core chlorophytes</taxon>
        <taxon>Trebouxiophyceae</taxon>
        <taxon>Chlorellales</taxon>
        <taxon>Chlorellaceae</taxon>
        <taxon>Auxenochlorella</taxon>
    </lineage>
</organism>
<dbReference type="EMBL" id="QOKY01000142">
    <property type="protein sequence ID" value="RMZ56571.1"/>
    <property type="molecule type" value="Genomic_DNA"/>
</dbReference>
<accession>A0A087SI22</accession>
<reference evidence="2" key="3">
    <citation type="submission" date="2018-10" db="EMBL/GenBank/DDBJ databases">
        <authorList>
            <person name="Hovde B."/>
            <person name="Zhang X."/>
        </authorList>
    </citation>
    <scope>NUCLEOTIDE SEQUENCE [LARGE SCALE GENOMIC DNA]</scope>
    <source>
        <strain evidence="2">UTEX 25</strain>
    </source>
</reference>
<dbReference type="Proteomes" id="UP000279271">
    <property type="component" value="Unassembled WGS sequence"/>
</dbReference>
<evidence type="ECO:0000313" key="1">
    <source>
        <dbReference type="EMBL" id="KFM25376.1"/>
    </source>
</evidence>
<dbReference type="RefSeq" id="XP_011398269.1">
    <property type="nucleotide sequence ID" value="XM_011399967.1"/>
</dbReference>
<dbReference type="Gene3D" id="3.40.50.150">
    <property type="entry name" value="Vaccinia Virus protein VP39"/>
    <property type="match status" value="1"/>
</dbReference>
<dbReference type="Proteomes" id="UP000028924">
    <property type="component" value="Unassembled WGS sequence"/>
</dbReference>
<sequence>MISFRFIVVPGATLEVQALAGDTSSSQGALDSFQAAVEAARLRSIPGSCHASLSLGARPVVFTSDLYGNACEPEWTREAINLVRSLLSLQGAGQGLEWGAGSSTLWLLSGLIGQLESVEHDVGVATKVNATMQSAFGAEDLQARWRLRVVPPAGPVLTFLQAESYEHYFTAYIEAPENREGAYSFIAVQGMARLAALRRAVKLLQPSGGVLVLANSQRKAYGPATSIVPEHWRVHTSGDERGATTVWQSCLPGAC</sequence>
<name>A0A087SI22_AUXPR</name>
<dbReference type="KEGG" id="apro:F751_6034"/>
<gene>
    <name evidence="2" type="ORF">APUTEX25_001418</name>
    <name evidence="1" type="ORF">F751_6034</name>
</gene>
<dbReference type="InterPro" id="IPR029063">
    <property type="entry name" value="SAM-dependent_MTases_sf"/>
</dbReference>
<protein>
    <submittedName>
        <fullName evidence="1">Uncharacterized protein</fullName>
    </submittedName>
</protein>
<dbReference type="EMBL" id="KL662116">
    <property type="protein sequence ID" value="KFM25376.1"/>
    <property type="molecule type" value="Genomic_DNA"/>
</dbReference>
<proteinExistence type="predicted"/>
<dbReference type="AlphaFoldDB" id="A0A087SI22"/>
<evidence type="ECO:0000313" key="4">
    <source>
        <dbReference type="Proteomes" id="UP000279271"/>
    </source>
</evidence>